<dbReference type="InterPro" id="IPR002931">
    <property type="entry name" value="Transglutaminase-like"/>
</dbReference>
<dbReference type="GO" id="GO:0005737">
    <property type="term" value="C:cytoplasm"/>
    <property type="evidence" value="ECO:0007669"/>
    <property type="project" value="TreeGrafter"/>
</dbReference>
<evidence type="ECO:0000313" key="3">
    <source>
        <dbReference type="EMBL" id="MBK6089306.1"/>
    </source>
</evidence>
<sequence>MNPIKQYSLPVAAASMIVLIAVLVGCSACSPRWYYRFREEPTVAPTSDVSTDTDERESITDSHGYNSLNDKMKKAYQVLDEYIHRDYSERFTLALNDGDELLNVVEAYEQDHPEVFWLDTGSRYEYATYSHGLEVTLSFTFEGDALEEAKEDVEKAVSDIIKGAPENATDYEIELYLNEWIIYHCSYDKEGPQRHTVYGSLIQGRAVCDGYAKAFQLLCHRMGIDCVTIEGTATEFESRLDESGDDGHMWNCIRLGDDWYHVDVTWNDGDVHIQKYAFLNLSTEEIERTHSISPLFGDASPDDYDYLNTFVPECTGMEYNYFYKSCPCITDLDDDSEVIAALIEAAKKRTLYLDVRIDSSLDYDETTQAISESYGYRWLEAANMYNNDEPEISADSKYIVYKEINVITFNLAYE</sequence>
<gene>
    <name evidence="3" type="ORF">JKK62_11755</name>
</gene>
<comment type="caution">
    <text evidence="3">The sequence shown here is derived from an EMBL/GenBank/DDBJ whole genome shotgun (WGS) entry which is preliminary data.</text>
</comment>
<dbReference type="Proteomes" id="UP000633365">
    <property type="component" value="Unassembled WGS sequence"/>
</dbReference>
<dbReference type="Pfam" id="PF01841">
    <property type="entry name" value="Transglut_core"/>
    <property type="match status" value="1"/>
</dbReference>
<feature type="region of interest" description="Disordered" evidence="1">
    <location>
        <begin position="44"/>
        <end position="63"/>
    </location>
</feature>
<evidence type="ECO:0000256" key="1">
    <source>
        <dbReference type="SAM" id="MobiDB-lite"/>
    </source>
</evidence>
<dbReference type="RefSeq" id="WP_201428049.1">
    <property type="nucleotide sequence ID" value="NZ_JAEQMG010000123.1"/>
</dbReference>
<evidence type="ECO:0000313" key="4">
    <source>
        <dbReference type="Proteomes" id="UP000633365"/>
    </source>
</evidence>
<dbReference type="Gene3D" id="3.10.620.30">
    <property type="match status" value="1"/>
</dbReference>
<name>A0A934WSU7_9FIRM</name>
<dbReference type="EMBL" id="JAEQMG010000123">
    <property type="protein sequence ID" value="MBK6089306.1"/>
    <property type="molecule type" value="Genomic_DNA"/>
</dbReference>
<accession>A0A934WSU7</accession>
<dbReference type="PANTHER" id="PTHR46333:SF2">
    <property type="entry name" value="CYTOKINESIS PROTEIN 3"/>
    <property type="match status" value="1"/>
</dbReference>
<organism evidence="3 4">
    <name type="scientific">Ruminococcus difficilis</name>
    <dbReference type="NCBI Taxonomy" id="2763069"/>
    <lineage>
        <taxon>Bacteria</taxon>
        <taxon>Bacillati</taxon>
        <taxon>Bacillota</taxon>
        <taxon>Clostridia</taxon>
        <taxon>Eubacteriales</taxon>
        <taxon>Oscillospiraceae</taxon>
        <taxon>Ruminococcus</taxon>
    </lineage>
</organism>
<dbReference type="AlphaFoldDB" id="A0A934WSU7"/>
<dbReference type="InterPro" id="IPR038765">
    <property type="entry name" value="Papain-like_cys_pep_sf"/>
</dbReference>
<dbReference type="SUPFAM" id="SSF54001">
    <property type="entry name" value="Cysteine proteinases"/>
    <property type="match status" value="1"/>
</dbReference>
<dbReference type="PROSITE" id="PS51257">
    <property type="entry name" value="PROKAR_LIPOPROTEIN"/>
    <property type="match status" value="1"/>
</dbReference>
<reference evidence="3" key="1">
    <citation type="submission" date="2021-01" db="EMBL/GenBank/DDBJ databases">
        <title>Genome public.</title>
        <authorList>
            <person name="Liu C."/>
            <person name="Sun Q."/>
        </authorList>
    </citation>
    <scope>NUCLEOTIDE SEQUENCE</scope>
    <source>
        <strain evidence="3">M6</strain>
    </source>
</reference>
<proteinExistence type="predicted"/>
<dbReference type="SMART" id="SM00460">
    <property type="entry name" value="TGc"/>
    <property type="match status" value="1"/>
</dbReference>
<keyword evidence="4" id="KW-1185">Reference proteome</keyword>
<dbReference type="InterPro" id="IPR052557">
    <property type="entry name" value="CAP/Cytokinesis_protein"/>
</dbReference>
<dbReference type="PANTHER" id="PTHR46333">
    <property type="entry name" value="CYTOKINESIS PROTEIN 3"/>
    <property type="match status" value="1"/>
</dbReference>
<protein>
    <recommendedName>
        <fullName evidence="2">Transglutaminase-like domain-containing protein</fullName>
    </recommendedName>
</protein>
<evidence type="ECO:0000259" key="2">
    <source>
        <dbReference type="SMART" id="SM00460"/>
    </source>
</evidence>
<feature type="domain" description="Transglutaminase-like" evidence="2">
    <location>
        <begin position="200"/>
        <end position="266"/>
    </location>
</feature>